<accession>A0A975YIU5</accession>
<proteinExistence type="predicted"/>
<dbReference type="EMBL" id="CP076448">
    <property type="protein sequence ID" value="QXM23906.1"/>
    <property type="molecule type" value="Genomic_DNA"/>
</dbReference>
<evidence type="ECO:0000313" key="2">
    <source>
        <dbReference type="Proteomes" id="UP000694001"/>
    </source>
</evidence>
<organism evidence="1 2">
    <name type="scientific">Elioraea tepida</name>
    <dbReference type="NCBI Taxonomy" id="2843330"/>
    <lineage>
        <taxon>Bacteria</taxon>
        <taxon>Pseudomonadati</taxon>
        <taxon>Pseudomonadota</taxon>
        <taxon>Alphaproteobacteria</taxon>
        <taxon>Acetobacterales</taxon>
        <taxon>Elioraeaceae</taxon>
        <taxon>Elioraea</taxon>
    </lineage>
</organism>
<evidence type="ECO:0000313" key="1">
    <source>
        <dbReference type="EMBL" id="QXM23906.1"/>
    </source>
</evidence>
<dbReference type="AlphaFoldDB" id="A0A975YIU5"/>
<protein>
    <submittedName>
        <fullName evidence="1">Uncharacterized protein</fullName>
    </submittedName>
</protein>
<dbReference type="Proteomes" id="UP000694001">
    <property type="component" value="Chromosome"/>
</dbReference>
<keyword evidence="2" id="KW-1185">Reference proteome</keyword>
<dbReference type="KEGG" id="elio:KO353_11460"/>
<name>A0A975YIU5_9PROT</name>
<sequence length="791" mass="87362">MAWVKGRFYLSTHRLRIRVSGGNDVAFAALVGRNSYTDGSVHTTADGGVVLHDTTPLAAGASRTYEVYAAPGSQPEGTFDPWAWISAHANDFTVEITNRTGSSTGARSNLTFSLKTAVSNTARREIVNRTAQFVRTKVWQKLDGEEHLICEFHHDFWLDASGDVQGIEWTAVMSQHWWVNDPFGVSQPRERQNYDATVRYGSTVVDSRTGLAHAYHCRWASLRPDNDPQHARKHWVNVSGAPMPTIRVQYSDAVWREMIRAGAAPPQGDSPIRAPVSRTYTPLGTNGHNSSIMSGGGYLGRGVWDEDSAKIISHSPGGSGRNPDGAWRAARVSAQGGLGFYGHLRDHRSGSVGKIIPAPFRQITGGTQSYAGLGATVLRSRNNSFSPFPPHPQWTWVDPHGGTGAFSGYDSAHATNYSTAIAFLEAEHYLADAALSSLDFNLWHFHFNEYVHDAQIYYQGTSYNPPPTRFGTLPSGIRNEDRALAWSLNFLGRQWILTDDRSIERPYVLNVIRNVENYLTTSANYVSPAHYNRGLLRMHRPYATGQWQVGMRIMTAYMAHLALRDHLPVNTRGMNGIQESAFLDARFIRQMLAQGLYFLGANLIGVSPSDDPTIVFSDNWYPGAFSFAIDNGLFTVNGMLQGLETLVDGLRVQFTTHDGYANPKPTPAPFQAGVDYWTVQTSGNTFRLASTPGGSPIGSTVVQSSNLPLILIAPPSYNRTQIGPNPPYFMPPSDHFLLIAHAAVQYARGMGHPDYDAAFCNAVDTFMAPYFTPTRDVFVNWVVDYTKLQES</sequence>
<gene>
    <name evidence="1" type="ORF">KO353_11460</name>
</gene>
<reference evidence="1" key="1">
    <citation type="submission" date="2021-06" db="EMBL/GenBank/DDBJ databases">
        <title>Elioraea tepida, sp. nov., a moderately thermophilic aerobic anoxygenic phototrophic bacterium isolated from an alkaline siliceous hot spring mat community in Yellowstone National Park, WY, USA.</title>
        <authorList>
            <person name="Saini M.K."/>
            <person name="Yoshida S."/>
            <person name="Sebastian A."/>
            <person name="Hirose S."/>
            <person name="Hara E."/>
            <person name="Tamaki H."/>
            <person name="Soulier N.T."/>
            <person name="Albert I."/>
            <person name="Hanada S."/>
            <person name="Bryant D.A."/>
            <person name="Tank M."/>
        </authorList>
    </citation>
    <scope>NUCLEOTIDE SEQUENCE</scope>
    <source>
        <strain evidence="1">MS-P2</strain>
    </source>
</reference>
<dbReference type="RefSeq" id="WP_218284839.1">
    <property type="nucleotide sequence ID" value="NZ_CP076448.1"/>
</dbReference>